<dbReference type="EMBL" id="JABBFX010000001">
    <property type="protein sequence ID" value="NML42626.1"/>
    <property type="molecule type" value="Genomic_DNA"/>
</dbReference>
<dbReference type="InterPro" id="IPR027417">
    <property type="entry name" value="P-loop_NTPase"/>
</dbReference>
<dbReference type="AlphaFoldDB" id="A0A848GVG3"/>
<keyword evidence="3" id="KW-0547">Nucleotide-binding</keyword>
<sequence>MTNPMLEARGLAKSFTLHGRGGVQLPVFADVDLQVRSGECLALTGRSGSGKSSLLRCLYGNYAASAGEVGVRHQGEWLALSKAQPREVLAVRRDTLGYVSQFLRVIPRVPALDVVAQPLRQLGVGIEEARERAGAWLARLNLHPRLWQLPPATFSGGEQQRVNIAHGMIAAQPILLLDEPTASLDAANRAVVVDLIREACARGAAVIGIFHDEEVRDAVATGRLDLEAFRT</sequence>
<dbReference type="InterPro" id="IPR003593">
    <property type="entry name" value="AAA+_ATPase"/>
</dbReference>
<evidence type="ECO:0000256" key="2">
    <source>
        <dbReference type="ARBA" id="ARBA00022475"/>
    </source>
</evidence>
<gene>
    <name evidence="6" type="primary">phnL</name>
    <name evidence="6" type="ORF">HHL11_02615</name>
</gene>
<evidence type="ECO:0000259" key="5">
    <source>
        <dbReference type="PROSITE" id="PS50893"/>
    </source>
</evidence>
<reference evidence="6 7" key="1">
    <citation type="submission" date="2020-04" db="EMBL/GenBank/DDBJ databases">
        <title>Ramlibacter sp. G-1-2-2 isolated from soil.</title>
        <authorList>
            <person name="Dahal R.H."/>
        </authorList>
    </citation>
    <scope>NUCLEOTIDE SEQUENCE [LARGE SCALE GENOMIC DNA]</scope>
    <source>
        <strain evidence="6 7">G-1-2-2</strain>
    </source>
</reference>
<evidence type="ECO:0000256" key="3">
    <source>
        <dbReference type="ARBA" id="ARBA00022741"/>
    </source>
</evidence>
<dbReference type="Pfam" id="PF00005">
    <property type="entry name" value="ABC_tran"/>
    <property type="match status" value="1"/>
</dbReference>
<dbReference type="InterPro" id="IPR012701">
    <property type="entry name" value="CP_lyase_PhnL"/>
</dbReference>
<dbReference type="GO" id="GO:0016887">
    <property type="term" value="F:ATP hydrolysis activity"/>
    <property type="evidence" value="ECO:0007669"/>
    <property type="project" value="InterPro"/>
</dbReference>
<dbReference type="SUPFAM" id="SSF52540">
    <property type="entry name" value="P-loop containing nucleoside triphosphate hydrolases"/>
    <property type="match status" value="1"/>
</dbReference>
<keyword evidence="4" id="KW-0067">ATP-binding</keyword>
<dbReference type="Gene3D" id="3.40.50.300">
    <property type="entry name" value="P-loop containing nucleotide triphosphate hydrolases"/>
    <property type="match status" value="1"/>
</dbReference>
<name>A0A848GVG3_9BURK</name>
<dbReference type="RefSeq" id="WP_169416852.1">
    <property type="nucleotide sequence ID" value="NZ_JABBFX010000001.1"/>
</dbReference>
<evidence type="ECO:0000313" key="6">
    <source>
        <dbReference type="EMBL" id="NML42626.1"/>
    </source>
</evidence>
<dbReference type="SMART" id="SM00382">
    <property type="entry name" value="AAA"/>
    <property type="match status" value="1"/>
</dbReference>
<dbReference type="NCBIfam" id="TIGR02324">
    <property type="entry name" value="CP_lyasePhnL"/>
    <property type="match status" value="1"/>
</dbReference>
<evidence type="ECO:0000256" key="1">
    <source>
        <dbReference type="ARBA" id="ARBA00005417"/>
    </source>
</evidence>
<dbReference type="PANTHER" id="PTHR42798">
    <property type="entry name" value="LIPOPROTEIN-RELEASING SYSTEM ATP-BINDING PROTEIN LOLD"/>
    <property type="match status" value="1"/>
</dbReference>
<dbReference type="PANTHER" id="PTHR42798:SF7">
    <property type="entry name" value="ALPHA-D-RIBOSE 1-METHYLPHOSPHONATE 5-TRIPHOSPHATE SYNTHASE SUBUNIT PHNL"/>
    <property type="match status" value="1"/>
</dbReference>
<dbReference type="PROSITE" id="PS50893">
    <property type="entry name" value="ABC_TRANSPORTER_2"/>
    <property type="match status" value="1"/>
</dbReference>
<organism evidence="6 7">
    <name type="scientific">Ramlibacter agri</name>
    <dbReference type="NCBI Taxonomy" id="2728837"/>
    <lineage>
        <taxon>Bacteria</taxon>
        <taxon>Pseudomonadati</taxon>
        <taxon>Pseudomonadota</taxon>
        <taxon>Betaproteobacteria</taxon>
        <taxon>Burkholderiales</taxon>
        <taxon>Comamonadaceae</taxon>
        <taxon>Ramlibacter</taxon>
    </lineage>
</organism>
<feature type="domain" description="ABC transporter" evidence="5">
    <location>
        <begin position="6"/>
        <end position="228"/>
    </location>
</feature>
<evidence type="ECO:0000256" key="4">
    <source>
        <dbReference type="ARBA" id="ARBA00022840"/>
    </source>
</evidence>
<dbReference type="GO" id="GO:0005524">
    <property type="term" value="F:ATP binding"/>
    <property type="evidence" value="ECO:0007669"/>
    <property type="project" value="UniProtKB-KW"/>
</dbReference>
<dbReference type="InterPro" id="IPR003439">
    <property type="entry name" value="ABC_transporter-like_ATP-bd"/>
</dbReference>
<keyword evidence="2" id="KW-0472">Membrane</keyword>
<dbReference type="GO" id="GO:0016829">
    <property type="term" value="F:lyase activity"/>
    <property type="evidence" value="ECO:0007669"/>
    <property type="project" value="UniProtKB-KW"/>
</dbReference>
<comment type="similarity">
    <text evidence="1">Belongs to the ABC transporter superfamily.</text>
</comment>
<evidence type="ECO:0000313" key="7">
    <source>
        <dbReference type="Proteomes" id="UP000541185"/>
    </source>
</evidence>
<keyword evidence="7" id="KW-1185">Reference proteome</keyword>
<dbReference type="Proteomes" id="UP000541185">
    <property type="component" value="Unassembled WGS sequence"/>
</dbReference>
<keyword evidence="2" id="KW-1003">Cell membrane</keyword>
<accession>A0A848GVG3</accession>
<comment type="caution">
    <text evidence="6">The sequence shown here is derived from an EMBL/GenBank/DDBJ whole genome shotgun (WGS) entry which is preliminary data.</text>
</comment>
<proteinExistence type="inferred from homology"/>
<protein>
    <submittedName>
        <fullName evidence="6">Phosphonate C-P lyase system protein PhnL</fullName>
    </submittedName>
</protein>
<keyword evidence="6" id="KW-0456">Lyase</keyword>